<sequence length="50" mass="5719">MSKVVPLGSRFHAISSLVNHYHILLNLPIISMYFVCVPLLRVDRVSVVRQ</sequence>
<name>A0A0E9WY05_ANGAN</name>
<evidence type="ECO:0000256" key="1">
    <source>
        <dbReference type="SAM" id="Phobius"/>
    </source>
</evidence>
<dbReference type="AlphaFoldDB" id="A0A0E9WY05"/>
<feature type="transmembrane region" description="Helical" evidence="1">
    <location>
        <begin position="20"/>
        <end position="40"/>
    </location>
</feature>
<reference evidence="2" key="2">
    <citation type="journal article" date="2015" name="Fish Shellfish Immunol.">
        <title>Early steps in the European eel (Anguilla anguilla)-Vibrio vulnificus interaction in the gills: Role of the RtxA13 toxin.</title>
        <authorList>
            <person name="Callol A."/>
            <person name="Pajuelo D."/>
            <person name="Ebbesson L."/>
            <person name="Teles M."/>
            <person name="MacKenzie S."/>
            <person name="Amaro C."/>
        </authorList>
    </citation>
    <scope>NUCLEOTIDE SEQUENCE</scope>
</reference>
<accession>A0A0E9WY05</accession>
<proteinExistence type="predicted"/>
<dbReference type="EMBL" id="GBXM01013486">
    <property type="protein sequence ID" value="JAH95091.1"/>
    <property type="molecule type" value="Transcribed_RNA"/>
</dbReference>
<keyword evidence="1" id="KW-0472">Membrane</keyword>
<protein>
    <submittedName>
        <fullName evidence="2">Uncharacterized protein</fullName>
    </submittedName>
</protein>
<organism evidence="2">
    <name type="scientific">Anguilla anguilla</name>
    <name type="common">European freshwater eel</name>
    <name type="synonym">Muraena anguilla</name>
    <dbReference type="NCBI Taxonomy" id="7936"/>
    <lineage>
        <taxon>Eukaryota</taxon>
        <taxon>Metazoa</taxon>
        <taxon>Chordata</taxon>
        <taxon>Craniata</taxon>
        <taxon>Vertebrata</taxon>
        <taxon>Euteleostomi</taxon>
        <taxon>Actinopterygii</taxon>
        <taxon>Neopterygii</taxon>
        <taxon>Teleostei</taxon>
        <taxon>Anguilliformes</taxon>
        <taxon>Anguillidae</taxon>
        <taxon>Anguilla</taxon>
    </lineage>
</organism>
<reference evidence="2" key="1">
    <citation type="submission" date="2014-11" db="EMBL/GenBank/DDBJ databases">
        <authorList>
            <person name="Amaro Gonzalez C."/>
        </authorList>
    </citation>
    <scope>NUCLEOTIDE SEQUENCE</scope>
</reference>
<keyword evidence="1" id="KW-0812">Transmembrane</keyword>
<keyword evidence="1" id="KW-1133">Transmembrane helix</keyword>
<evidence type="ECO:0000313" key="2">
    <source>
        <dbReference type="EMBL" id="JAH95091.1"/>
    </source>
</evidence>